<keyword evidence="4 5" id="KW-0408">Iron</keyword>
<dbReference type="PANTHER" id="PTHR11959">
    <property type="entry name" value="4-HYDROXYPHENYLPYRUVATE DIOXYGENASE"/>
    <property type="match status" value="1"/>
</dbReference>
<dbReference type="InterPro" id="IPR004360">
    <property type="entry name" value="Glyas_Fos-R_dOase_dom"/>
</dbReference>
<dbReference type="Proteomes" id="UP000682416">
    <property type="component" value="Chromosome"/>
</dbReference>
<dbReference type="InterPro" id="IPR041735">
    <property type="entry name" value="4OHPhenylPyrv_dOase_C"/>
</dbReference>
<dbReference type="EMBL" id="CP074402">
    <property type="protein sequence ID" value="QVJ01237.1"/>
    <property type="molecule type" value="Genomic_DNA"/>
</dbReference>
<proteinExistence type="inferred from homology"/>
<dbReference type="NCBIfam" id="TIGR01263">
    <property type="entry name" value="4HPPD"/>
    <property type="match status" value="1"/>
</dbReference>
<evidence type="ECO:0000256" key="3">
    <source>
        <dbReference type="ARBA" id="ARBA00022737"/>
    </source>
</evidence>
<sequence length="348" mass="37081">MTALHGLTVDHVRIHTADAEKAALRMRDGYGMDTLAESVQNGTERSTMVGAGGIRMVFTQALTGDHPVADYVRAHGDGVADIALTAGDARAAHDLAVSRGAESVAAPTERDGVVTATVGGFGDVTHTFVERAPGTDARRLPGLSPVAGGGAADLGLLTVDHLAVCLAPGGLDPTVEYYRTVLGFELIFEERVVVGSQAMVSRIVRSAGGDVTLTLIEPDQDLDPGHIDDFVRDHGGPGVQHIALSTADAVSTVGALRRRGVAFLATPDAYYRLLGERLDLRRHSVEELRELDILVDEDHDGQLFQIFARSTHPRNTVFFEVIERLGATTFGSGNIRALYEAVEQGRED</sequence>
<keyword evidence="7" id="KW-0223">Dioxygenase</keyword>
<dbReference type="GO" id="GO:0006572">
    <property type="term" value="P:L-tyrosine catabolic process"/>
    <property type="evidence" value="ECO:0007669"/>
    <property type="project" value="TreeGrafter"/>
</dbReference>
<evidence type="ECO:0000256" key="1">
    <source>
        <dbReference type="ARBA" id="ARBA00005877"/>
    </source>
</evidence>
<feature type="domain" description="VOC" evidence="6">
    <location>
        <begin position="158"/>
        <end position="309"/>
    </location>
</feature>
<dbReference type="CDD" id="cd08342">
    <property type="entry name" value="HPPD_N_like"/>
    <property type="match status" value="1"/>
</dbReference>
<dbReference type="Pfam" id="PF00903">
    <property type="entry name" value="Glyoxalase"/>
    <property type="match status" value="1"/>
</dbReference>
<dbReference type="EC" id="1.13.11.27" evidence="7"/>
<dbReference type="CDD" id="cd07250">
    <property type="entry name" value="HPPD_C_like"/>
    <property type="match status" value="1"/>
</dbReference>
<keyword evidence="2 5" id="KW-0479">Metal-binding</keyword>
<accession>A0A975QKE4</accession>
<name>A0A975QKE4_9ACTN</name>
<feature type="binding site" evidence="5">
    <location>
        <position position="161"/>
    </location>
    <ligand>
        <name>Fe cation</name>
        <dbReference type="ChEBI" id="CHEBI:24875"/>
    </ligand>
</feature>
<organism evidence="7 8">
    <name type="scientific">Nocardiopsis eucommiae</name>
    <dbReference type="NCBI Taxonomy" id="2831970"/>
    <lineage>
        <taxon>Bacteria</taxon>
        <taxon>Bacillati</taxon>
        <taxon>Actinomycetota</taxon>
        <taxon>Actinomycetes</taxon>
        <taxon>Streptosporangiales</taxon>
        <taxon>Nocardiopsidaceae</taxon>
        <taxon>Nocardiopsis</taxon>
    </lineage>
</organism>
<comment type="cofactor">
    <cofactor evidence="5">
        <name>Fe cation</name>
        <dbReference type="ChEBI" id="CHEBI:24875"/>
    </cofactor>
    <text evidence="5">Binds 1 Fe cation per subunit.</text>
</comment>
<dbReference type="AlphaFoldDB" id="A0A975QKE4"/>
<evidence type="ECO:0000256" key="4">
    <source>
        <dbReference type="ARBA" id="ARBA00023004"/>
    </source>
</evidence>
<evidence type="ECO:0000256" key="5">
    <source>
        <dbReference type="PIRSR" id="PIRSR009283-1"/>
    </source>
</evidence>
<comment type="similarity">
    <text evidence="1">Belongs to the 4HPPD family.</text>
</comment>
<dbReference type="PIRSF" id="PIRSF009283">
    <property type="entry name" value="HPP_dOase"/>
    <property type="match status" value="1"/>
</dbReference>
<keyword evidence="7" id="KW-0560">Oxidoreductase</keyword>
<keyword evidence="8" id="KW-1185">Reference proteome</keyword>
<dbReference type="Gene3D" id="3.10.180.10">
    <property type="entry name" value="2,3-Dihydroxybiphenyl 1,2-Dioxygenase, domain 1"/>
    <property type="match status" value="2"/>
</dbReference>
<protein>
    <submittedName>
        <fullName evidence="7">4-hydroxyphenylpyruvate dioxygenase</fullName>
        <ecNumber evidence="7">1.13.11.27</ecNumber>
    </submittedName>
</protein>
<dbReference type="KEGG" id="nec:KGD82_24210"/>
<dbReference type="PROSITE" id="PS51819">
    <property type="entry name" value="VOC"/>
    <property type="match status" value="2"/>
</dbReference>
<dbReference type="InterPro" id="IPR037523">
    <property type="entry name" value="VOC_core"/>
</dbReference>
<dbReference type="InterPro" id="IPR005956">
    <property type="entry name" value="4OHPhenylPyrv_dOase"/>
</dbReference>
<dbReference type="InterPro" id="IPR041736">
    <property type="entry name" value="4OHPhenylPyrv_dOase_N"/>
</dbReference>
<dbReference type="SUPFAM" id="SSF54593">
    <property type="entry name" value="Glyoxalase/Bleomycin resistance protein/Dihydroxybiphenyl dioxygenase"/>
    <property type="match status" value="1"/>
</dbReference>
<keyword evidence="3" id="KW-0677">Repeat</keyword>
<evidence type="ECO:0000259" key="6">
    <source>
        <dbReference type="PROSITE" id="PS51819"/>
    </source>
</evidence>
<reference evidence="7" key="1">
    <citation type="submission" date="2021-05" db="EMBL/GenBank/DDBJ databases">
        <authorList>
            <person name="Kaiqin L."/>
            <person name="Jian G."/>
        </authorList>
    </citation>
    <scope>NUCLEOTIDE SEQUENCE</scope>
    <source>
        <strain evidence="7">HDS5</strain>
    </source>
</reference>
<feature type="binding site" evidence="5">
    <location>
        <position position="320"/>
    </location>
    <ligand>
        <name>Fe cation</name>
        <dbReference type="ChEBI" id="CHEBI:24875"/>
    </ligand>
</feature>
<evidence type="ECO:0000313" key="7">
    <source>
        <dbReference type="EMBL" id="QVJ01237.1"/>
    </source>
</evidence>
<gene>
    <name evidence="7" type="primary">hppD</name>
    <name evidence="7" type="ORF">KGD82_24210</name>
</gene>
<dbReference type="InterPro" id="IPR029068">
    <property type="entry name" value="Glyas_Bleomycin-R_OHBP_Dase"/>
</dbReference>
<evidence type="ECO:0000256" key="2">
    <source>
        <dbReference type="ARBA" id="ARBA00022723"/>
    </source>
</evidence>
<dbReference type="GO" id="GO:0003868">
    <property type="term" value="F:4-hydroxyphenylpyruvate dioxygenase activity"/>
    <property type="evidence" value="ECO:0007669"/>
    <property type="project" value="UniProtKB-EC"/>
</dbReference>
<dbReference type="PANTHER" id="PTHR11959:SF1">
    <property type="entry name" value="4-HYDROXYPHENYLPYRUVATE DIOXYGENASE"/>
    <property type="match status" value="1"/>
</dbReference>
<dbReference type="GO" id="GO:0046872">
    <property type="term" value="F:metal ion binding"/>
    <property type="evidence" value="ECO:0007669"/>
    <property type="project" value="UniProtKB-KW"/>
</dbReference>
<evidence type="ECO:0000313" key="8">
    <source>
        <dbReference type="Proteomes" id="UP000682416"/>
    </source>
</evidence>
<feature type="domain" description="VOC" evidence="6">
    <location>
        <begin position="8"/>
        <end position="131"/>
    </location>
</feature>
<feature type="binding site" evidence="5">
    <location>
        <position position="241"/>
    </location>
    <ligand>
        <name>Fe cation</name>
        <dbReference type="ChEBI" id="CHEBI:24875"/>
    </ligand>
</feature>